<dbReference type="PANTHER" id="PTHR30160">
    <property type="entry name" value="TETRAACYLDISACCHARIDE 4'-KINASE-RELATED"/>
    <property type="match status" value="1"/>
</dbReference>
<evidence type="ECO:0000256" key="13">
    <source>
        <dbReference type="ARBA" id="ARBA00049201"/>
    </source>
</evidence>
<evidence type="ECO:0000256" key="6">
    <source>
        <dbReference type="ARBA" id="ARBA00022679"/>
    </source>
</evidence>
<comment type="pathway">
    <text evidence="2">Bacterial outer membrane biogenesis; LPS core biosynthesis.</text>
</comment>
<dbReference type="EC" id="2.4.99.23" evidence="10"/>
<sequence>MRILLIKMSSMGDVFHAFPALSDAQANIPDLTVDWVVEKAFAEIPSWHPVVDKVYPIELRRWRKTPFSSKTRSEIKTFFEEINRTQYDLVLDAQGLYKSLWVAKKVEAPIYGMDFSSVREPLVSLFYNHKIHVGKAQHAITRLRELFSKALNYSISPNSSIAYGLNTSDWKRPELPWQSEPYMVFLHGTTWDTKCWPEEYWRELLHKICQVGYKVILPWGSKEEQERSYRLQQGCEGCTWVPEQLLSLNDIARILKFSKAVASVDTGLSHVATALDVPMVVLYRVTDPKLVGALGESVCHLVSPEAENYVKSFRDAQQQEASLKGLDVDTVFQALDGMVSHE</sequence>
<reference evidence="14 15" key="1">
    <citation type="submission" date="2014-04" db="EMBL/GenBank/DDBJ databases">
        <title>Draft genome sequence of Hydrogenovibrio marinus MH-110, a model organism for aerobic H2 metabolism.</title>
        <authorList>
            <person name="Cha H.J."/>
            <person name="Jo B.H."/>
            <person name="Hwang B.H."/>
        </authorList>
    </citation>
    <scope>NUCLEOTIDE SEQUENCE [LARGE SCALE GENOMIC DNA]</scope>
    <source>
        <strain evidence="14 15">MH-110</strain>
    </source>
</reference>
<keyword evidence="7" id="KW-0448">Lipopolysaccharide biosynthesis</keyword>
<dbReference type="NCBIfam" id="TIGR02193">
    <property type="entry name" value="heptsyl_trn_I"/>
    <property type="match status" value="1"/>
</dbReference>
<evidence type="ECO:0000256" key="2">
    <source>
        <dbReference type="ARBA" id="ARBA00004713"/>
    </source>
</evidence>
<evidence type="ECO:0000256" key="3">
    <source>
        <dbReference type="ARBA" id="ARBA00022475"/>
    </source>
</evidence>
<evidence type="ECO:0000256" key="12">
    <source>
        <dbReference type="ARBA" id="ARBA00044330"/>
    </source>
</evidence>
<proteinExistence type="inferred from homology"/>
<dbReference type="InterPro" id="IPR002201">
    <property type="entry name" value="Glyco_trans_9"/>
</dbReference>
<dbReference type="CDD" id="cd03789">
    <property type="entry name" value="GT9_LPS_heptosyltransferase"/>
    <property type="match status" value="1"/>
</dbReference>
<name>A0A066ZWH7_HYDMR</name>
<dbReference type="RefSeq" id="WP_029913182.1">
    <property type="nucleotide sequence ID" value="NZ_AP020335.1"/>
</dbReference>
<dbReference type="GO" id="GO:0005886">
    <property type="term" value="C:plasma membrane"/>
    <property type="evidence" value="ECO:0007669"/>
    <property type="project" value="UniProtKB-SubCell"/>
</dbReference>
<dbReference type="PANTHER" id="PTHR30160:SF19">
    <property type="entry name" value="LIPOPOLYSACCHARIDE HEPTOSYLTRANSFERASE 1"/>
    <property type="match status" value="1"/>
</dbReference>
<comment type="caution">
    <text evidence="14">The sequence shown here is derived from an EMBL/GenBank/DDBJ whole genome shotgun (WGS) entry which is preliminary data.</text>
</comment>
<evidence type="ECO:0000256" key="10">
    <source>
        <dbReference type="ARBA" id="ARBA00044041"/>
    </source>
</evidence>
<dbReference type="InterPro" id="IPR051199">
    <property type="entry name" value="LPS_LOS_Heptosyltrfase"/>
</dbReference>
<evidence type="ECO:0000256" key="9">
    <source>
        <dbReference type="ARBA" id="ARBA00043995"/>
    </source>
</evidence>
<dbReference type="GO" id="GO:0009244">
    <property type="term" value="P:lipopolysaccharide core region biosynthetic process"/>
    <property type="evidence" value="ECO:0007669"/>
    <property type="project" value="InterPro"/>
</dbReference>
<evidence type="ECO:0000256" key="7">
    <source>
        <dbReference type="ARBA" id="ARBA00022985"/>
    </source>
</evidence>
<evidence type="ECO:0000313" key="15">
    <source>
        <dbReference type="Proteomes" id="UP000027341"/>
    </source>
</evidence>
<gene>
    <name evidence="14" type="ORF">EI16_10275</name>
</gene>
<keyword evidence="5" id="KW-0328">Glycosyltransferase</keyword>
<keyword evidence="4" id="KW-0997">Cell inner membrane</keyword>
<dbReference type="GO" id="GO:0005829">
    <property type="term" value="C:cytosol"/>
    <property type="evidence" value="ECO:0007669"/>
    <property type="project" value="TreeGrafter"/>
</dbReference>
<comment type="similarity">
    <text evidence="9">Belongs to the glycosyltransferase 9 family.</text>
</comment>
<accession>A0A066ZWH7</accession>
<keyword evidence="6 14" id="KW-0808">Transferase</keyword>
<dbReference type="EMBL" id="JMIU01000001">
    <property type="protein sequence ID" value="KDN96629.1"/>
    <property type="molecule type" value="Genomic_DNA"/>
</dbReference>
<comment type="catalytic activity">
    <reaction evidence="13">
        <text>an alpha-Kdo-(2-&gt;4)-alpha-Kdo-(2-&gt;6)-lipid A + ADP-L-glycero-beta-D-manno-heptose = an L-alpha-D-Hep-(1-&gt;5)-[alpha-Kdo-(2-&gt;4)]-alpha-Kdo-(2-&gt;6)-lipid A + ADP + H(+)</text>
        <dbReference type="Rhea" id="RHEA:74067"/>
        <dbReference type="ChEBI" id="CHEBI:15378"/>
        <dbReference type="ChEBI" id="CHEBI:61506"/>
        <dbReference type="ChEBI" id="CHEBI:176431"/>
        <dbReference type="ChEBI" id="CHEBI:193068"/>
        <dbReference type="ChEBI" id="CHEBI:456216"/>
        <dbReference type="EC" id="2.4.99.23"/>
    </reaction>
</comment>
<dbReference type="AlphaFoldDB" id="A0A066ZWH7"/>
<dbReference type="Pfam" id="PF01075">
    <property type="entry name" value="Glyco_transf_9"/>
    <property type="match status" value="1"/>
</dbReference>
<evidence type="ECO:0000256" key="4">
    <source>
        <dbReference type="ARBA" id="ARBA00022519"/>
    </source>
</evidence>
<keyword evidence="3" id="KW-1003">Cell membrane</keyword>
<evidence type="ECO:0000313" key="14">
    <source>
        <dbReference type="EMBL" id="KDN96629.1"/>
    </source>
</evidence>
<dbReference type="Proteomes" id="UP000027341">
    <property type="component" value="Unassembled WGS sequence"/>
</dbReference>
<protein>
    <recommendedName>
        <fullName evidence="11">Lipopolysaccharide heptosyltransferase 1</fullName>
        <ecNumber evidence="10">2.4.99.23</ecNumber>
    </recommendedName>
    <alternativeName>
        <fullName evidence="12">ADP-heptose:lipopolysaccharide heptosyltransferase I</fullName>
    </alternativeName>
</protein>
<keyword evidence="8" id="KW-0472">Membrane</keyword>
<dbReference type="InterPro" id="IPR011908">
    <property type="entry name" value="LipoPS_heptosylTferase-I"/>
</dbReference>
<comment type="subcellular location">
    <subcellularLocation>
        <location evidence="1">Cell inner membrane</location>
        <topology evidence="1">Peripheral membrane protein</topology>
        <orientation evidence="1">Cytoplasmic side</orientation>
    </subcellularLocation>
</comment>
<evidence type="ECO:0000256" key="1">
    <source>
        <dbReference type="ARBA" id="ARBA00004515"/>
    </source>
</evidence>
<dbReference type="SUPFAM" id="SSF53756">
    <property type="entry name" value="UDP-Glycosyltransferase/glycogen phosphorylase"/>
    <property type="match status" value="1"/>
</dbReference>
<evidence type="ECO:0000256" key="11">
    <source>
        <dbReference type="ARBA" id="ARBA00044190"/>
    </source>
</evidence>
<keyword evidence="15" id="KW-1185">Reference proteome</keyword>
<organism evidence="14 15">
    <name type="scientific">Hydrogenovibrio marinus</name>
    <dbReference type="NCBI Taxonomy" id="28885"/>
    <lineage>
        <taxon>Bacteria</taxon>
        <taxon>Pseudomonadati</taxon>
        <taxon>Pseudomonadota</taxon>
        <taxon>Gammaproteobacteria</taxon>
        <taxon>Thiotrichales</taxon>
        <taxon>Piscirickettsiaceae</taxon>
        <taxon>Hydrogenovibrio</taxon>
    </lineage>
</organism>
<dbReference type="STRING" id="28885.EI16_10275"/>
<evidence type="ECO:0000256" key="8">
    <source>
        <dbReference type="ARBA" id="ARBA00023136"/>
    </source>
</evidence>
<evidence type="ECO:0000256" key="5">
    <source>
        <dbReference type="ARBA" id="ARBA00022676"/>
    </source>
</evidence>
<dbReference type="Gene3D" id="3.40.50.2000">
    <property type="entry name" value="Glycogen Phosphorylase B"/>
    <property type="match status" value="2"/>
</dbReference>
<dbReference type="GO" id="GO:0008713">
    <property type="term" value="F:ADP-heptose-lipopolysaccharide heptosyltransferase activity"/>
    <property type="evidence" value="ECO:0007669"/>
    <property type="project" value="TreeGrafter"/>
</dbReference>